<dbReference type="PANTHER" id="PTHR21422">
    <property type="entry name" value="RAB3 GTPASE-ACTIVATING PROTEIN CATALYTIC SUBUNIT"/>
    <property type="match status" value="1"/>
</dbReference>
<evidence type="ECO:0000313" key="9">
    <source>
        <dbReference type="Proteomes" id="UP000030693"/>
    </source>
</evidence>
<evidence type="ECO:0000256" key="3">
    <source>
        <dbReference type="ARBA" id="ARBA00015817"/>
    </source>
</evidence>
<feature type="region of interest" description="Disordered" evidence="6">
    <location>
        <begin position="531"/>
        <end position="574"/>
    </location>
</feature>
<keyword evidence="9" id="KW-1185">Reference proteome</keyword>
<dbReference type="AlphaFoldDB" id="A0A058Z274"/>
<feature type="compositionally biased region" description="Pro residues" evidence="6">
    <location>
        <begin position="852"/>
        <end position="862"/>
    </location>
</feature>
<dbReference type="EMBL" id="KB932215">
    <property type="protein sequence ID" value="KCV67617.1"/>
    <property type="molecule type" value="Genomic_DNA"/>
</dbReference>
<proteinExistence type="inferred from homology"/>
<organism evidence="8">
    <name type="scientific">Fonticula alba</name>
    <name type="common">Slime mold</name>
    <dbReference type="NCBI Taxonomy" id="691883"/>
    <lineage>
        <taxon>Eukaryota</taxon>
        <taxon>Rotosphaerida</taxon>
        <taxon>Fonticulaceae</taxon>
        <taxon>Fonticula</taxon>
    </lineage>
</organism>
<feature type="region of interest" description="Disordered" evidence="6">
    <location>
        <begin position="811"/>
        <end position="895"/>
    </location>
</feature>
<accession>A0A058Z274</accession>
<evidence type="ECO:0000256" key="1">
    <source>
        <dbReference type="ARBA" id="ARBA00004496"/>
    </source>
</evidence>
<evidence type="ECO:0000256" key="4">
    <source>
        <dbReference type="ARBA" id="ARBA00022468"/>
    </source>
</evidence>
<feature type="domain" description="Rab3GAP catalytic subunit conserved" evidence="7">
    <location>
        <begin position="716"/>
        <end position="940"/>
    </location>
</feature>
<dbReference type="STRING" id="691883.A0A058Z274"/>
<dbReference type="InterPro" id="IPR026147">
    <property type="entry name" value="Rab3GAP1_conserved"/>
</dbReference>
<reference evidence="8" key="1">
    <citation type="submission" date="2013-04" db="EMBL/GenBank/DDBJ databases">
        <title>The Genome Sequence of Fonticula alba ATCC 38817.</title>
        <authorList>
            <consortium name="The Broad Institute Genomics Platform"/>
            <person name="Russ C."/>
            <person name="Cuomo C."/>
            <person name="Burger G."/>
            <person name="Gray M.W."/>
            <person name="Holland P.W.H."/>
            <person name="King N."/>
            <person name="Lang F.B.F."/>
            <person name="Roger A.J."/>
            <person name="Ruiz-Trillo I."/>
            <person name="Brown M."/>
            <person name="Walker B."/>
            <person name="Young S."/>
            <person name="Zeng Q."/>
            <person name="Gargeya S."/>
            <person name="Fitzgerald M."/>
            <person name="Haas B."/>
            <person name="Abouelleil A."/>
            <person name="Allen A.W."/>
            <person name="Alvarado L."/>
            <person name="Arachchi H.M."/>
            <person name="Berlin A.M."/>
            <person name="Chapman S.B."/>
            <person name="Gainer-Dewar J."/>
            <person name="Goldberg J."/>
            <person name="Griggs A."/>
            <person name="Gujja S."/>
            <person name="Hansen M."/>
            <person name="Howarth C."/>
            <person name="Imamovic A."/>
            <person name="Ireland A."/>
            <person name="Larimer J."/>
            <person name="McCowan C."/>
            <person name="Murphy C."/>
            <person name="Pearson M."/>
            <person name="Poon T.W."/>
            <person name="Priest M."/>
            <person name="Roberts A."/>
            <person name="Saif S."/>
            <person name="Shea T."/>
            <person name="Sisk P."/>
            <person name="Sykes S."/>
            <person name="Wortman J."/>
            <person name="Nusbaum C."/>
            <person name="Birren B."/>
        </authorList>
    </citation>
    <scope>NUCLEOTIDE SEQUENCE [LARGE SCALE GENOMIC DNA]</scope>
    <source>
        <strain evidence="8">ATCC 38817</strain>
    </source>
</reference>
<dbReference type="Pfam" id="PF13890">
    <property type="entry name" value="Rab3-GTPase_cat"/>
    <property type="match status" value="1"/>
</dbReference>
<feature type="compositionally biased region" description="Basic residues" evidence="6">
    <location>
        <begin position="192"/>
        <end position="207"/>
    </location>
</feature>
<feature type="compositionally biased region" description="Low complexity" evidence="6">
    <location>
        <begin position="272"/>
        <end position="314"/>
    </location>
</feature>
<dbReference type="GeneID" id="20530629"/>
<dbReference type="RefSeq" id="XP_009497955.1">
    <property type="nucleotide sequence ID" value="XM_009499680.1"/>
</dbReference>
<keyword evidence="5" id="KW-0963">Cytoplasm</keyword>
<evidence type="ECO:0000256" key="5">
    <source>
        <dbReference type="ARBA" id="ARBA00022490"/>
    </source>
</evidence>
<name>A0A058Z274_FONAL</name>
<feature type="region of interest" description="Disordered" evidence="6">
    <location>
        <begin position="242"/>
        <end position="360"/>
    </location>
</feature>
<dbReference type="eggNOG" id="KOG2390">
    <property type="taxonomic scope" value="Eukaryota"/>
</dbReference>
<feature type="compositionally biased region" description="Pro residues" evidence="6">
    <location>
        <begin position="548"/>
        <end position="561"/>
    </location>
</feature>
<dbReference type="GO" id="GO:0005737">
    <property type="term" value="C:cytoplasm"/>
    <property type="evidence" value="ECO:0007669"/>
    <property type="project" value="UniProtKB-SubCell"/>
</dbReference>
<evidence type="ECO:0000256" key="6">
    <source>
        <dbReference type="SAM" id="MobiDB-lite"/>
    </source>
</evidence>
<protein>
    <recommendedName>
        <fullName evidence="3">Rab3 GTPase-activating protein catalytic subunit</fullName>
    </recommendedName>
</protein>
<feature type="compositionally biased region" description="Low complexity" evidence="6">
    <location>
        <begin position="818"/>
        <end position="851"/>
    </location>
</feature>
<gene>
    <name evidence="8" type="ORF">H696_05904</name>
</gene>
<evidence type="ECO:0000259" key="7">
    <source>
        <dbReference type="Pfam" id="PF13890"/>
    </source>
</evidence>
<keyword evidence="4" id="KW-0343">GTPase activation</keyword>
<dbReference type="OrthoDB" id="17346at2759"/>
<comment type="similarity">
    <text evidence="2">Belongs to the Rab3-GAP catalytic subunit family.</text>
</comment>
<feature type="region of interest" description="Disordered" evidence="6">
    <location>
        <begin position="178"/>
        <end position="222"/>
    </location>
</feature>
<dbReference type="Proteomes" id="UP000030693">
    <property type="component" value="Unassembled WGS sequence"/>
</dbReference>
<comment type="subcellular location">
    <subcellularLocation>
        <location evidence="1">Cytoplasm</location>
    </subcellularLocation>
</comment>
<feature type="region of interest" description="Disordered" evidence="6">
    <location>
        <begin position="382"/>
        <end position="404"/>
    </location>
</feature>
<feature type="compositionally biased region" description="Low complexity" evidence="6">
    <location>
        <begin position="654"/>
        <end position="672"/>
    </location>
</feature>
<dbReference type="PANTHER" id="PTHR21422:SF9">
    <property type="entry name" value="RAB3 GTPASE-ACTIVATING PROTEIN CATALYTIC SUBUNIT"/>
    <property type="match status" value="1"/>
</dbReference>
<evidence type="ECO:0000256" key="2">
    <source>
        <dbReference type="ARBA" id="ARBA00008856"/>
    </source>
</evidence>
<dbReference type="InterPro" id="IPR045700">
    <property type="entry name" value="Rab3GAP1"/>
</dbReference>
<feature type="compositionally biased region" description="Pro residues" evidence="6">
    <location>
        <begin position="208"/>
        <end position="217"/>
    </location>
</feature>
<feature type="region of interest" description="Disordered" evidence="6">
    <location>
        <begin position="600"/>
        <end position="679"/>
    </location>
</feature>
<feature type="compositionally biased region" description="Low complexity" evidence="6">
    <location>
        <begin position="538"/>
        <end position="547"/>
    </location>
</feature>
<dbReference type="GO" id="GO:0005096">
    <property type="term" value="F:GTPase activator activity"/>
    <property type="evidence" value="ECO:0007669"/>
    <property type="project" value="UniProtKB-KW"/>
</dbReference>
<sequence length="1101" mass="115357">MSPGPWTLCGACPLGGRPGAPGLEHLLQGGAPPARPPAGALAGHPLAHALPGPETGAWAELSSLLSQIRFSQWSAQYLFEVRPEGRLSSEWRNHFLRDDPLTVVRWGTDVDPLSRAALALEWASVHNDPVLFPEPGSEKLDPSDAGSWSLSLDFRPEATFRIGHTLASLLAHCHHMAQLPPPPQHLPYQHPSHPHPHQQHPHPHPHPHQPPSHPPTPQHRVLQSAMAAEATRLLQVHLPSAMRPRDQASGAGSPSAPLLPPGHPRAEGPAGGLTAPTGLATPAGPPAAALAATTGPGAGSAATTVTAATTAPTAPTVPPAPARGEEANATGPAAGLDPPEPQGLLGGRPHAKRTPLRPGAASLLGGGAAVLSQAIQGLQRSAGASSAEVPDKGSASGAGPAGHRATTDLVTDMVSALFAPGPGPSPAPDPPLVELAQARPIPFDSFLWQLSVQVGQLLQSNPAIRSEALRCFWAKFHLAILSHWNAKVPIPRLETGNPNIMRPLLYQKLQMLNHCMKRFHDRQHLLAQYHQETGPVGGPSSPAAGQSPPMPRPMSPAPPMSAPLSPGPHGEGTLAILPADDAVLDSYDARDWDDCFAESLPPGGTVGPPLAARGAKTMSPGPGLGQASPAPGGGPPADRASWRPTSAEMANKQADPPAAGAGRRPHSAGAGLPPQPGLPWPAPASPVAALIVAPAIRPTAVFSSEAEAEAEVGARPLGRHRAHPSLRLLLHPDRPVFVPFTQEVEALTEDQLASQQMDFEQLGSSSDASAQRAQMQSRWLLSDMQAFKAANPGCRLEDFIRWHSPADWAATPEGVGLTPAEATGTGPSPTPSSASSPTVASPAPPHASASPPLSPPAPPPRQPARSPGTRPSHAEHHPEPEPGPGPGPVPNALGYLSRRFRGPNNFWCRLWSEARPVPVAEQEPLFDVDHHAGVVFAYLEGISEIDLLSELLPYVFLSCAHSLRLAAQRMGIPSIGNNAPLTEQLLATAMPPLADLPDYHAPAPLVVMRPVGGAPPRRPTPDALGTSIDGTLERQRVMEFLRQNSPQGQLVPNSRHFVLHCSAPWPSISSSRVTPHRLYVGLAGETMVLAEIITSDTIHFL</sequence>
<evidence type="ECO:0000313" key="8">
    <source>
        <dbReference type="EMBL" id="KCV67617.1"/>
    </source>
</evidence>